<name>A0A1M4VJU7_9CLOT</name>
<dbReference type="STRING" id="1533.SAMN05443638_10814"/>
<sequence length="112" mass="12681">MKEINKGKLIKIFIEENDKYKGEPLYTVIIDRLKEKGISGATIIRGIEGFGQERKIHSDFLEVLSRKLPILIEVAALESRVNDAIEILSPMIESGKIVIVDNVDIITFKKDK</sequence>
<evidence type="ECO:0000313" key="3">
    <source>
        <dbReference type="Proteomes" id="UP000184035"/>
    </source>
</evidence>
<evidence type="ECO:0000256" key="1">
    <source>
        <dbReference type="ARBA" id="ARBA00010554"/>
    </source>
</evidence>
<dbReference type="SUPFAM" id="SSF54913">
    <property type="entry name" value="GlnB-like"/>
    <property type="match status" value="1"/>
</dbReference>
<comment type="similarity">
    <text evidence="1">Belongs to the UPF0166 family.</text>
</comment>
<proteinExistence type="inferred from homology"/>
<dbReference type="AlphaFoldDB" id="A0A1M4VJU7"/>
<dbReference type="Gene3D" id="3.30.70.120">
    <property type="match status" value="1"/>
</dbReference>
<dbReference type="PANTHER" id="PTHR35983">
    <property type="entry name" value="UPF0166 PROTEIN TM_0021"/>
    <property type="match status" value="1"/>
</dbReference>
<keyword evidence="3" id="KW-1185">Reference proteome</keyword>
<organism evidence="2 3">
    <name type="scientific">Clostridium fallax</name>
    <dbReference type="NCBI Taxonomy" id="1533"/>
    <lineage>
        <taxon>Bacteria</taxon>
        <taxon>Bacillati</taxon>
        <taxon>Bacillota</taxon>
        <taxon>Clostridia</taxon>
        <taxon>Eubacteriales</taxon>
        <taxon>Clostridiaceae</taxon>
        <taxon>Clostridium</taxon>
    </lineage>
</organism>
<dbReference type="Proteomes" id="UP000184035">
    <property type="component" value="Unassembled WGS sequence"/>
</dbReference>
<dbReference type="RefSeq" id="WP_072894638.1">
    <property type="nucleotide sequence ID" value="NZ_FQVM01000008.1"/>
</dbReference>
<dbReference type="InterPro" id="IPR011322">
    <property type="entry name" value="N-reg_PII-like_a/b"/>
</dbReference>
<dbReference type="InterPro" id="IPR015867">
    <property type="entry name" value="N-reg_PII/ATP_PRibTrfase_C"/>
</dbReference>
<dbReference type="Pfam" id="PF02641">
    <property type="entry name" value="DUF190"/>
    <property type="match status" value="1"/>
</dbReference>
<dbReference type="InterPro" id="IPR003793">
    <property type="entry name" value="UPF0166"/>
</dbReference>
<gene>
    <name evidence="2" type="ORF">SAMN05443638_10814</name>
</gene>
<dbReference type="PANTHER" id="PTHR35983:SF1">
    <property type="entry name" value="UPF0166 PROTEIN TM_0021"/>
    <property type="match status" value="1"/>
</dbReference>
<protein>
    <submittedName>
        <fullName evidence="2">Uncharacterized protein</fullName>
    </submittedName>
</protein>
<dbReference type="EMBL" id="FQVM01000008">
    <property type="protein sequence ID" value="SHE69165.1"/>
    <property type="molecule type" value="Genomic_DNA"/>
</dbReference>
<accession>A0A1M4VJU7</accession>
<reference evidence="2 3" key="1">
    <citation type="submission" date="2016-11" db="EMBL/GenBank/DDBJ databases">
        <authorList>
            <person name="Jaros S."/>
            <person name="Januszkiewicz K."/>
            <person name="Wedrychowicz H."/>
        </authorList>
    </citation>
    <scope>NUCLEOTIDE SEQUENCE [LARGE SCALE GENOMIC DNA]</scope>
    <source>
        <strain evidence="2 3">DSM 2631</strain>
    </source>
</reference>
<evidence type="ECO:0000313" key="2">
    <source>
        <dbReference type="EMBL" id="SHE69165.1"/>
    </source>
</evidence>
<dbReference type="OrthoDB" id="9795599at2"/>